<evidence type="ECO:0000259" key="2">
    <source>
        <dbReference type="SMART" id="SM00834"/>
    </source>
</evidence>
<sequence length="157" mass="17326">MIRRGTSCFGLTGLVPWIGALDWCPGLVPWIGALENLAIDPYFGISVHFYGTIAMPIYEYECSRCAHRMEALQKISDAPLRDCPACNSPSLQKLVSAASFRLKGTGWYETDFKNKDKPKSETKENSVTSKEGNQEKQGESKKTSGNEAKDTKKADVA</sequence>
<feature type="compositionally biased region" description="Basic and acidic residues" evidence="1">
    <location>
        <begin position="110"/>
        <end position="124"/>
    </location>
</feature>
<feature type="region of interest" description="Disordered" evidence="1">
    <location>
        <begin position="109"/>
        <end position="157"/>
    </location>
</feature>
<dbReference type="InterPro" id="IPR013429">
    <property type="entry name" value="Regulatory_FmdB_Zinc_ribbon"/>
</dbReference>
<reference evidence="3" key="1">
    <citation type="submission" date="2019-02" db="EMBL/GenBank/DDBJ databases">
        <authorList>
            <person name="Gruber-Vodicka R. H."/>
            <person name="Seah K. B. B."/>
        </authorList>
    </citation>
    <scope>NUCLEOTIDE SEQUENCE</scope>
    <source>
        <strain evidence="3">BECK_BY7</strain>
    </source>
</reference>
<dbReference type="PANTHER" id="PTHR34404">
    <property type="entry name" value="REGULATORY PROTEIN, FMDB FAMILY"/>
    <property type="match status" value="1"/>
</dbReference>
<protein>
    <submittedName>
        <fullName evidence="3">Putative regulatory protein, FmdB family</fullName>
    </submittedName>
</protein>
<name>A0A450WZ49_9GAMM</name>
<dbReference type="PANTHER" id="PTHR34404:SF2">
    <property type="entry name" value="CONSERVED SERINE RICH PROTEIN"/>
    <property type="match status" value="1"/>
</dbReference>
<organism evidence="3">
    <name type="scientific">Candidatus Kentrum sp. LFY</name>
    <dbReference type="NCBI Taxonomy" id="2126342"/>
    <lineage>
        <taxon>Bacteria</taxon>
        <taxon>Pseudomonadati</taxon>
        <taxon>Pseudomonadota</taxon>
        <taxon>Gammaproteobacteria</taxon>
        <taxon>Candidatus Kentrum</taxon>
    </lineage>
</organism>
<evidence type="ECO:0000313" key="3">
    <source>
        <dbReference type="EMBL" id="VFK22287.1"/>
    </source>
</evidence>
<feature type="compositionally biased region" description="Basic and acidic residues" evidence="1">
    <location>
        <begin position="132"/>
        <end position="157"/>
    </location>
</feature>
<evidence type="ECO:0000256" key="1">
    <source>
        <dbReference type="SAM" id="MobiDB-lite"/>
    </source>
</evidence>
<gene>
    <name evidence="3" type="ORF">BECKLFY1418C_GA0070996_11148</name>
</gene>
<feature type="domain" description="Putative regulatory protein FmdB zinc ribbon" evidence="2">
    <location>
        <begin position="55"/>
        <end position="96"/>
    </location>
</feature>
<dbReference type="EMBL" id="CAADFN010000114">
    <property type="protein sequence ID" value="VFK22287.1"/>
    <property type="molecule type" value="Genomic_DNA"/>
</dbReference>
<proteinExistence type="predicted"/>
<dbReference type="Pfam" id="PF09723">
    <property type="entry name" value="Zn_ribbon_8"/>
    <property type="match status" value="1"/>
</dbReference>
<accession>A0A450WZ49</accession>
<dbReference type="SMART" id="SM00834">
    <property type="entry name" value="CxxC_CXXC_SSSS"/>
    <property type="match status" value="1"/>
</dbReference>
<dbReference type="NCBIfam" id="TIGR02605">
    <property type="entry name" value="CxxC_CxxC_SSSS"/>
    <property type="match status" value="1"/>
</dbReference>
<dbReference type="AlphaFoldDB" id="A0A450WZ49"/>